<dbReference type="STRING" id="880157.AB204_11445"/>
<dbReference type="Proteomes" id="UP000036277">
    <property type="component" value="Unassembled WGS sequence"/>
</dbReference>
<dbReference type="Pfam" id="PF05939">
    <property type="entry name" value="Phage_min_tail"/>
    <property type="match status" value="1"/>
</dbReference>
<dbReference type="OrthoDB" id="8607203at2"/>
<gene>
    <name evidence="1" type="ORF">AB204_11445</name>
</gene>
<reference evidence="1 2" key="1">
    <citation type="submission" date="2015-06" db="EMBL/GenBank/DDBJ databases">
        <title>Draft Whole-Genome Sequence of the Entomopathogenic Bacterium Xenorhabdus khoisanae.</title>
        <authorList>
            <person name="Naidoo S."/>
            <person name="Featherston J."/>
            <person name="Gray V.M."/>
        </authorList>
    </citation>
    <scope>NUCLEOTIDE SEQUENCE [LARGE SCALE GENOMIC DNA]</scope>
    <source>
        <strain evidence="1 2">MCB</strain>
    </source>
</reference>
<dbReference type="PATRIC" id="fig|880157.4.peg.2430"/>
<sequence length="110" mass="13135">MERKTFKWHPKFESSKSFKPTISKQVFDEGYEQRLTSGFNWRKYEWNLVFEGGYPLIQEIEDFLYEHGGKDSFNWVSPDKKPYLIVCEDFNIKRDTGSATLTATFRQVFD</sequence>
<name>A0A0J5FSP7_9GAMM</name>
<accession>A0A0J5FSP7</accession>
<evidence type="ECO:0000313" key="2">
    <source>
        <dbReference type="Proteomes" id="UP000036277"/>
    </source>
</evidence>
<dbReference type="InterPro" id="IPR010265">
    <property type="entry name" value="Phage_lambda_TipM"/>
</dbReference>
<evidence type="ECO:0000313" key="1">
    <source>
        <dbReference type="EMBL" id="KMJ44952.1"/>
    </source>
</evidence>
<dbReference type="AlphaFoldDB" id="A0A0J5FSP7"/>
<keyword evidence="2" id="KW-1185">Reference proteome</keyword>
<dbReference type="RefSeq" id="WP_047963498.1">
    <property type="nucleotide sequence ID" value="NZ_CAWMBG010000069.1"/>
</dbReference>
<comment type="caution">
    <text evidence="1">The sequence shown here is derived from an EMBL/GenBank/DDBJ whole genome shotgun (WGS) entry which is preliminary data.</text>
</comment>
<protein>
    <submittedName>
        <fullName evidence="1">Tail protein</fullName>
    </submittedName>
</protein>
<proteinExistence type="predicted"/>
<dbReference type="EMBL" id="LFCV01000069">
    <property type="protein sequence ID" value="KMJ44952.1"/>
    <property type="molecule type" value="Genomic_DNA"/>
</dbReference>
<organism evidence="1 2">
    <name type="scientific">Xenorhabdus khoisanae</name>
    <dbReference type="NCBI Taxonomy" id="880157"/>
    <lineage>
        <taxon>Bacteria</taxon>
        <taxon>Pseudomonadati</taxon>
        <taxon>Pseudomonadota</taxon>
        <taxon>Gammaproteobacteria</taxon>
        <taxon>Enterobacterales</taxon>
        <taxon>Morganellaceae</taxon>
        <taxon>Xenorhabdus</taxon>
    </lineage>
</organism>